<feature type="domain" description="4Fe-4S Wbl-type" evidence="1">
    <location>
        <begin position="23"/>
        <end position="79"/>
    </location>
</feature>
<dbReference type="EMBL" id="JBEXRX010000209">
    <property type="protein sequence ID" value="MEU0156628.1"/>
    <property type="molecule type" value="Genomic_DNA"/>
</dbReference>
<evidence type="ECO:0000259" key="1">
    <source>
        <dbReference type="PROSITE" id="PS51674"/>
    </source>
</evidence>
<dbReference type="PROSITE" id="PS51674">
    <property type="entry name" value="4FE4S_WBL"/>
    <property type="match status" value="1"/>
</dbReference>
<accession>A0ABV2VV22</accession>
<dbReference type="RefSeq" id="WP_355668130.1">
    <property type="nucleotide sequence ID" value="NZ_JBEXRX010000209.1"/>
</dbReference>
<protein>
    <submittedName>
        <fullName evidence="2">WhiB family transcriptional regulator</fullName>
    </submittedName>
</protein>
<name>A0ABV2VV22_9ACTN</name>
<comment type="caution">
    <text evidence="2">The sequence shown here is derived from an EMBL/GenBank/DDBJ whole genome shotgun (WGS) entry which is preliminary data.</text>
</comment>
<sequence>MAEGEPDSPASPDGGRAWWSRAACAGHDPEWWSDDWTKRAEAISICLTCPVAQQCVRDATLHGDTGVIRGGMLFEQRRGQLQTIPLICGSCGGEPAVSSRNNRAGLCQRCRRYARRRAQRDFQEAS</sequence>
<evidence type="ECO:0000313" key="3">
    <source>
        <dbReference type="Proteomes" id="UP001550348"/>
    </source>
</evidence>
<dbReference type="Pfam" id="PF02467">
    <property type="entry name" value="Whib"/>
    <property type="match status" value="1"/>
</dbReference>
<dbReference type="Proteomes" id="UP001550348">
    <property type="component" value="Unassembled WGS sequence"/>
</dbReference>
<reference evidence="2 3" key="1">
    <citation type="submission" date="2024-06" db="EMBL/GenBank/DDBJ databases">
        <title>The Natural Products Discovery Center: Release of the First 8490 Sequenced Strains for Exploring Actinobacteria Biosynthetic Diversity.</title>
        <authorList>
            <person name="Kalkreuter E."/>
            <person name="Kautsar S.A."/>
            <person name="Yang D."/>
            <person name="Bader C.D."/>
            <person name="Teijaro C.N."/>
            <person name="Fluegel L."/>
            <person name="Davis C.M."/>
            <person name="Simpson J.R."/>
            <person name="Lauterbach L."/>
            <person name="Steele A.D."/>
            <person name="Gui C."/>
            <person name="Meng S."/>
            <person name="Li G."/>
            <person name="Viehrig K."/>
            <person name="Ye F."/>
            <person name="Su P."/>
            <person name="Kiefer A.F."/>
            <person name="Nichols A."/>
            <person name="Cepeda A.J."/>
            <person name="Yan W."/>
            <person name="Fan B."/>
            <person name="Jiang Y."/>
            <person name="Adhikari A."/>
            <person name="Zheng C.-J."/>
            <person name="Schuster L."/>
            <person name="Cowan T.M."/>
            <person name="Smanski M.J."/>
            <person name="Chevrette M.G."/>
            <person name="De Carvalho L.P.S."/>
            <person name="Shen B."/>
        </authorList>
    </citation>
    <scope>NUCLEOTIDE SEQUENCE [LARGE SCALE GENOMIC DNA]</scope>
    <source>
        <strain evidence="2 3">NPDC006286</strain>
    </source>
</reference>
<organism evidence="2 3">
    <name type="scientific">Micromonospora fulviviridis</name>
    <dbReference type="NCBI Taxonomy" id="47860"/>
    <lineage>
        <taxon>Bacteria</taxon>
        <taxon>Bacillati</taxon>
        <taxon>Actinomycetota</taxon>
        <taxon>Actinomycetes</taxon>
        <taxon>Micromonosporales</taxon>
        <taxon>Micromonosporaceae</taxon>
        <taxon>Micromonospora</taxon>
    </lineage>
</organism>
<gene>
    <name evidence="2" type="ORF">ABZ071_33070</name>
</gene>
<dbReference type="InterPro" id="IPR034768">
    <property type="entry name" value="4FE4S_WBL"/>
</dbReference>
<keyword evidence="3" id="KW-1185">Reference proteome</keyword>
<evidence type="ECO:0000313" key="2">
    <source>
        <dbReference type="EMBL" id="MEU0156628.1"/>
    </source>
</evidence>
<proteinExistence type="predicted"/>